<keyword evidence="2" id="KW-1185">Reference proteome</keyword>
<dbReference type="EMBL" id="JAKOOW010000033">
    <property type="protein sequence ID" value="MCG6504717.1"/>
    <property type="molecule type" value="Genomic_DNA"/>
</dbReference>
<evidence type="ECO:0000313" key="1">
    <source>
        <dbReference type="EMBL" id="MCG6504717.1"/>
    </source>
</evidence>
<protein>
    <recommendedName>
        <fullName evidence="3">XRE family transcriptional regulator</fullName>
    </recommendedName>
</protein>
<sequence>MQDFKHELNTLLHDAHLSRAELADIFQIARRSVSNWNKAGIPQYARAYLELRAEYIRLKRSIEG</sequence>
<accession>A0ABS9NPJ4</accession>
<evidence type="ECO:0000313" key="2">
    <source>
        <dbReference type="Proteomes" id="UP001298424"/>
    </source>
</evidence>
<organism evidence="1 2">
    <name type="scientific">Kingella pumchi</name>
    <dbReference type="NCBI Taxonomy" id="2779506"/>
    <lineage>
        <taxon>Bacteria</taxon>
        <taxon>Pseudomonadati</taxon>
        <taxon>Pseudomonadota</taxon>
        <taxon>Betaproteobacteria</taxon>
        <taxon>Neisseriales</taxon>
        <taxon>Neisseriaceae</taxon>
        <taxon>Kingella</taxon>
    </lineage>
</organism>
<evidence type="ECO:0008006" key="3">
    <source>
        <dbReference type="Google" id="ProtNLM"/>
    </source>
</evidence>
<gene>
    <name evidence="1" type="ORF">MB824_09430</name>
</gene>
<proteinExistence type="predicted"/>
<dbReference type="Proteomes" id="UP001298424">
    <property type="component" value="Unassembled WGS sequence"/>
</dbReference>
<dbReference type="RefSeq" id="WP_238748249.1">
    <property type="nucleotide sequence ID" value="NZ_JAKOOW010000033.1"/>
</dbReference>
<comment type="caution">
    <text evidence="1">The sequence shown here is derived from an EMBL/GenBank/DDBJ whole genome shotgun (WGS) entry which is preliminary data.</text>
</comment>
<name>A0ABS9NPJ4_9NEIS</name>
<reference evidence="1 2" key="1">
    <citation type="submission" date="2022-02" db="EMBL/GenBank/DDBJ databases">
        <title>Genome sequence data of Kingella unionensis sp. nov. strain CICC 24913 (CCUG 75125).</title>
        <authorList>
            <person name="Xiao M."/>
        </authorList>
    </citation>
    <scope>NUCLEOTIDE SEQUENCE [LARGE SCALE GENOMIC DNA]</scope>
    <source>
        <strain evidence="1 2">CICC 24913</strain>
    </source>
</reference>